<evidence type="ECO:0000313" key="1">
    <source>
        <dbReference type="EMBL" id="ETP36259.1"/>
    </source>
</evidence>
<name>W2YQ21_PHYNI</name>
<comment type="caution">
    <text evidence="1">The sequence shown here is derived from an EMBL/GenBank/DDBJ whole genome shotgun (WGS) entry which is preliminary data.</text>
</comment>
<accession>W2YQ21</accession>
<sequence length="83" mass="9229">MGKFQSGLIFTTPNKYAKNLTIHVSRPSTVIDGAGVKKKMEQEHEIVEMQLRLSDEKAKTELENKISVVIADAATLSWIVRSA</sequence>
<protein>
    <submittedName>
        <fullName evidence="1">Uncharacterized protein</fullName>
    </submittedName>
</protein>
<dbReference type="AlphaFoldDB" id="W2YQ21"/>
<reference evidence="1 2" key="1">
    <citation type="submission" date="2013-11" db="EMBL/GenBank/DDBJ databases">
        <title>The Genome Sequence of Phytophthora parasitica P10297.</title>
        <authorList>
            <consortium name="The Broad Institute Genomics Platform"/>
            <person name="Russ C."/>
            <person name="Tyler B."/>
            <person name="Panabieres F."/>
            <person name="Shan W."/>
            <person name="Tripathy S."/>
            <person name="Grunwald N."/>
            <person name="Machado M."/>
            <person name="Johnson C.S."/>
            <person name="Walker B."/>
            <person name="Young S.K."/>
            <person name="Zeng Q."/>
            <person name="Gargeya S."/>
            <person name="Fitzgerald M."/>
            <person name="Haas B."/>
            <person name="Abouelleil A."/>
            <person name="Allen A.W."/>
            <person name="Alvarado L."/>
            <person name="Arachchi H.M."/>
            <person name="Berlin A.M."/>
            <person name="Chapman S.B."/>
            <person name="Gainer-Dewar J."/>
            <person name="Goldberg J."/>
            <person name="Griggs A."/>
            <person name="Gujja S."/>
            <person name="Hansen M."/>
            <person name="Howarth C."/>
            <person name="Imamovic A."/>
            <person name="Ireland A."/>
            <person name="Larimer J."/>
            <person name="McCowan C."/>
            <person name="Murphy C."/>
            <person name="Pearson M."/>
            <person name="Poon T.W."/>
            <person name="Priest M."/>
            <person name="Roberts A."/>
            <person name="Saif S."/>
            <person name="Shea T."/>
            <person name="Sisk P."/>
            <person name="Sykes S."/>
            <person name="Wortman J."/>
            <person name="Nusbaum C."/>
            <person name="Birren B."/>
        </authorList>
    </citation>
    <scope>NUCLEOTIDE SEQUENCE [LARGE SCALE GENOMIC DNA]</scope>
    <source>
        <strain evidence="1 2">P10297</strain>
    </source>
</reference>
<organism evidence="1 2">
    <name type="scientific">Phytophthora nicotianae P10297</name>
    <dbReference type="NCBI Taxonomy" id="1317064"/>
    <lineage>
        <taxon>Eukaryota</taxon>
        <taxon>Sar</taxon>
        <taxon>Stramenopiles</taxon>
        <taxon>Oomycota</taxon>
        <taxon>Peronosporomycetes</taxon>
        <taxon>Peronosporales</taxon>
        <taxon>Peronosporaceae</taxon>
        <taxon>Phytophthora</taxon>
    </lineage>
</organism>
<proteinExistence type="predicted"/>
<gene>
    <name evidence="1" type="ORF">F442_15767</name>
</gene>
<dbReference type="EMBL" id="ANIY01003324">
    <property type="protein sequence ID" value="ETP36259.1"/>
    <property type="molecule type" value="Genomic_DNA"/>
</dbReference>
<dbReference type="Proteomes" id="UP000018948">
    <property type="component" value="Unassembled WGS sequence"/>
</dbReference>
<evidence type="ECO:0000313" key="2">
    <source>
        <dbReference type="Proteomes" id="UP000018948"/>
    </source>
</evidence>